<dbReference type="InterPro" id="IPR005025">
    <property type="entry name" value="FMN_Rdtase-like_dom"/>
</dbReference>
<dbReference type="GO" id="GO:0016491">
    <property type="term" value="F:oxidoreductase activity"/>
    <property type="evidence" value="ECO:0007669"/>
    <property type="project" value="InterPro"/>
</dbReference>
<organism evidence="1 2">
    <name type="scientific">Nonlabens tegetincola</name>
    <dbReference type="NCBI Taxonomy" id="323273"/>
    <lineage>
        <taxon>Bacteria</taxon>
        <taxon>Pseudomonadati</taxon>
        <taxon>Bacteroidota</taxon>
        <taxon>Flavobacteriia</taxon>
        <taxon>Flavobacteriales</taxon>
        <taxon>Flavobacteriaceae</taxon>
        <taxon>Nonlabens</taxon>
    </lineage>
</organism>
<name>A0A090Q1W0_9FLAO</name>
<comment type="caution">
    <text evidence="1">The sequence shown here is derived from an EMBL/GenBank/DDBJ whole genome shotgun (WGS) entry which is preliminary data.</text>
</comment>
<dbReference type="SUPFAM" id="SSF52218">
    <property type="entry name" value="Flavoproteins"/>
    <property type="match status" value="1"/>
</dbReference>
<dbReference type="eggNOG" id="COG0431">
    <property type="taxonomic scope" value="Bacteria"/>
</dbReference>
<sequence length="174" mass="19297">MKILAIAASNSLQSINKKLLTHVATLLAPLDVELIDINQYEVPIYGIDKEIEKGIPSEILELSQKIKNSDFLIFSLAEHNGSYTAAFKNIFDWLSRVPDTKGFHNRKTLLLATSPGSRGASTVLEIARDRFPRNDASVIGALSVPSFNENFDLEKGIINPDIKQALNDLLHKIK</sequence>
<dbReference type="RefSeq" id="WP_042278616.1">
    <property type="nucleotide sequence ID" value="NZ_BBML01000004.1"/>
</dbReference>
<dbReference type="AlphaFoldDB" id="A0A090Q1W0"/>
<protein>
    <submittedName>
        <fullName evidence="1">Uncharacterized protein</fullName>
    </submittedName>
</protein>
<dbReference type="PANTHER" id="PTHR30543">
    <property type="entry name" value="CHROMATE REDUCTASE"/>
    <property type="match status" value="1"/>
</dbReference>
<dbReference type="Proteomes" id="UP000029221">
    <property type="component" value="Unassembled WGS sequence"/>
</dbReference>
<dbReference type="PANTHER" id="PTHR30543:SF21">
    <property type="entry name" value="NAD(P)H-DEPENDENT FMN REDUCTASE LOT6"/>
    <property type="match status" value="1"/>
</dbReference>
<accession>A0A090Q1W0</accession>
<reference evidence="1" key="1">
    <citation type="journal article" date="2014" name="Genome Announc.">
        <title>Draft Genome Sequences of Marine Flavobacterium Nonlabens Strains NR17, NR24, NR27, NR32, NR33, and Ara13.</title>
        <authorList>
            <person name="Nakanishi M."/>
            <person name="Meirelles P."/>
            <person name="Suzuki R."/>
            <person name="Takatani N."/>
            <person name="Mino S."/>
            <person name="Suda W."/>
            <person name="Oshima K."/>
            <person name="Hattori M."/>
            <person name="Ohkuma M."/>
            <person name="Hosokawa M."/>
            <person name="Miyashita K."/>
            <person name="Thompson F.L."/>
            <person name="Niwa A."/>
            <person name="Sawabe T."/>
            <person name="Sawabe T."/>
        </authorList>
    </citation>
    <scope>NUCLEOTIDE SEQUENCE [LARGE SCALE GENOMIC DNA]</scope>
    <source>
        <strain evidence="1">JCM 19294</strain>
    </source>
</reference>
<dbReference type="GO" id="GO:0005829">
    <property type="term" value="C:cytosol"/>
    <property type="evidence" value="ECO:0007669"/>
    <property type="project" value="TreeGrafter"/>
</dbReference>
<dbReference type="Pfam" id="PF03358">
    <property type="entry name" value="FMN_red"/>
    <property type="match status" value="1"/>
</dbReference>
<dbReference type="EMBL" id="BBML01000004">
    <property type="protein sequence ID" value="GAK97049.1"/>
    <property type="molecule type" value="Genomic_DNA"/>
</dbReference>
<gene>
    <name evidence="1" type="ORF">JCM19294_555</name>
</gene>
<evidence type="ECO:0000313" key="2">
    <source>
        <dbReference type="Proteomes" id="UP000029221"/>
    </source>
</evidence>
<dbReference type="STRING" id="319236.BST91_04110"/>
<keyword evidence="2" id="KW-1185">Reference proteome</keyword>
<dbReference type="GO" id="GO:0010181">
    <property type="term" value="F:FMN binding"/>
    <property type="evidence" value="ECO:0007669"/>
    <property type="project" value="TreeGrafter"/>
</dbReference>
<dbReference type="InterPro" id="IPR029039">
    <property type="entry name" value="Flavoprotein-like_sf"/>
</dbReference>
<evidence type="ECO:0000313" key="1">
    <source>
        <dbReference type="EMBL" id="GAK97049.1"/>
    </source>
</evidence>
<dbReference type="Gene3D" id="3.40.50.360">
    <property type="match status" value="1"/>
</dbReference>
<dbReference type="InterPro" id="IPR050712">
    <property type="entry name" value="NAD(P)H-dep_reductase"/>
</dbReference>
<proteinExistence type="predicted"/>